<dbReference type="AlphaFoldDB" id="A0A8X6QQ72"/>
<accession>A0A8X6QQ72</accession>
<sequence length="130" mass="14984">MEDEDDIPLEEIKKIWIQLKEKQGSTDFVLLDNFLFLDSEAETSGSLTESDILNSVTNKNSTAMDCNEDEGENENDDNAEINKPSYDKMINSFETIRRGLQCEENTPVGIFGALQRCEVYYETKYFFKQN</sequence>
<keyword evidence="3" id="KW-1185">Reference proteome</keyword>
<organism evidence="2 3">
    <name type="scientific">Nephila pilipes</name>
    <name type="common">Giant wood spider</name>
    <name type="synonym">Nephila maculata</name>
    <dbReference type="NCBI Taxonomy" id="299642"/>
    <lineage>
        <taxon>Eukaryota</taxon>
        <taxon>Metazoa</taxon>
        <taxon>Ecdysozoa</taxon>
        <taxon>Arthropoda</taxon>
        <taxon>Chelicerata</taxon>
        <taxon>Arachnida</taxon>
        <taxon>Araneae</taxon>
        <taxon>Araneomorphae</taxon>
        <taxon>Entelegynae</taxon>
        <taxon>Araneoidea</taxon>
        <taxon>Nephilidae</taxon>
        <taxon>Nephila</taxon>
    </lineage>
</organism>
<evidence type="ECO:0000256" key="1">
    <source>
        <dbReference type="SAM" id="MobiDB-lite"/>
    </source>
</evidence>
<gene>
    <name evidence="2" type="primary">AVEN_232736_1</name>
    <name evidence="2" type="ORF">NPIL_291</name>
</gene>
<feature type="compositionally biased region" description="Acidic residues" evidence="1">
    <location>
        <begin position="66"/>
        <end position="79"/>
    </location>
</feature>
<reference evidence="2" key="1">
    <citation type="submission" date="2020-08" db="EMBL/GenBank/DDBJ databases">
        <title>Multicomponent nature underlies the extraordinary mechanical properties of spider dragline silk.</title>
        <authorList>
            <person name="Kono N."/>
            <person name="Nakamura H."/>
            <person name="Mori M."/>
            <person name="Yoshida Y."/>
            <person name="Ohtoshi R."/>
            <person name="Malay A.D."/>
            <person name="Moran D.A.P."/>
            <person name="Tomita M."/>
            <person name="Numata K."/>
            <person name="Arakawa K."/>
        </authorList>
    </citation>
    <scope>NUCLEOTIDE SEQUENCE</scope>
</reference>
<evidence type="ECO:0000313" key="3">
    <source>
        <dbReference type="Proteomes" id="UP000887013"/>
    </source>
</evidence>
<protein>
    <submittedName>
        <fullName evidence="2">Uncharacterized protein</fullName>
    </submittedName>
</protein>
<dbReference type="Proteomes" id="UP000887013">
    <property type="component" value="Unassembled WGS sequence"/>
</dbReference>
<proteinExistence type="predicted"/>
<comment type="caution">
    <text evidence="2">The sequence shown here is derived from an EMBL/GenBank/DDBJ whole genome shotgun (WGS) entry which is preliminary data.</text>
</comment>
<name>A0A8X6QQ72_NEPPI</name>
<feature type="region of interest" description="Disordered" evidence="1">
    <location>
        <begin position="59"/>
        <end position="83"/>
    </location>
</feature>
<evidence type="ECO:0000313" key="2">
    <source>
        <dbReference type="EMBL" id="GFU38249.1"/>
    </source>
</evidence>
<dbReference type="EMBL" id="BMAW01131165">
    <property type="protein sequence ID" value="GFU38249.1"/>
    <property type="molecule type" value="Genomic_DNA"/>
</dbReference>